<dbReference type="EMBL" id="RQIS01000009">
    <property type="protein sequence ID" value="RQH05779.1"/>
    <property type="molecule type" value="Genomic_DNA"/>
</dbReference>
<comment type="caution">
    <text evidence="2">The sequence shown here is derived from an EMBL/GenBank/DDBJ whole genome shotgun (WGS) entry which is preliminary data.</text>
</comment>
<proteinExistence type="predicted"/>
<dbReference type="Proteomes" id="UP000272778">
    <property type="component" value="Unassembled WGS sequence"/>
</dbReference>
<reference evidence="2 3" key="1">
    <citation type="submission" date="2018-11" db="EMBL/GenBank/DDBJ databases">
        <title>Paraburkholderia sp. DHOA04, isolated from soil.</title>
        <authorList>
            <person name="Gao Z.-H."/>
            <person name="Qiu L.-H."/>
            <person name="Fu J.-C."/>
        </authorList>
    </citation>
    <scope>NUCLEOTIDE SEQUENCE [LARGE SCALE GENOMIC DNA]</scope>
    <source>
        <strain evidence="2 3">DHOA04</strain>
    </source>
</reference>
<sequence>MKMLEDGNFSGWMRVTPLFAGIAIWVGGLASEDLPRLVRIVASFAGFPLMDLGGLSSRARTLNIKSFDSSYKKARKSFEDHQEKPCRRARFSSKLTRHYLDDRQSTNRECSGLMNPDTDSGENARHEEVSDICGYL</sequence>
<dbReference type="OrthoDB" id="9104095at2"/>
<feature type="region of interest" description="Disordered" evidence="1">
    <location>
        <begin position="102"/>
        <end position="136"/>
    </location>
</feature>
<keyword evidence="3" id="KW-1185">Reference proteome</keyword>
<dbReference type="AlphaFoldDB" id="A0A3N6MQ40"/>
<gene>
    <name evidence="2" type="ORF">D1Y85_14300</name>
</gene>
<name>A0A3N6MQ40_9BURK</name>
<organism evidence="2 3">
    <name type="scientific">Paraburkholderia dinghuensis</name>
    <dbReference type="NCBI Taxonomy" id="2305225"/>
    <lineage>
        <taxon>Bacteria</taxon>
        <taxon>Pseudomonadati</taxon>
        <taxon>Pseudomonadota</taxon>
        <taxon>Betaproteobacteria</taxon>
        <taxon>Burkholderiales</taxon>
        <taxon>Burkholderiaceae</taxon>
        <taxon>Paraburkholderia</taxon>
    </lineage>
</organism>
<dbReference type="RefSeq" id="WP_124151707.1">
    <property type="nucleotide sequence ID" value="NZ_RQIS01000009.1"/>
</dbReference>
<accession>A0A3N6MQ40</accession>
<evidence type="ECO:0000313" key="2">
    <source>
        <dbReference type="EMBL" id="RQH05779.1"/>
    </source>
</evidence>
<evidence type="ECO:0000313" key="3">
    <source>
        <dbReference type="Proteomes" id="UP000272778"/>
    </source>
</evidence>
<evidence type="ECO:0000256" key="1">
    <source>
        <dbReference type="SAM" id="MobiDB-lite"/>
    </source>
</evidence>
<protein>
    <submittedName>
        <fullName evidence="2">Uncharacterized protein</fullName>
    </submittedName>
</protein>